<dbReference type="GO" id="GO:0016740">
    <property type="term" value="F:transferase activity"/>
    <property type="evidence" value="ECO:0007669"/>
    <property type="project" value="UniProtKB-KW"/>
</dbReference>
<dbReference type="RefSeq" id="WP_028246326.1">
    <property type="nucleotide sequence ID" value="NZ_FMWK01000006.1"/>
</dbReference>
<name>A0A1G5RXD4_PSEXY</name>
<dbReference type="PANTHER" id="PTHR10859:SF114">
    <property type="entry name" value="DOLICHOL-PHOSPHATE MANNOSYLTRANSFERASE"/>
    <property type="match status" value="1"/>
</dbReference>
<organism evidence="8 9">
    <name type="scientific">Pseudobutyrivibrio xylanivorans</name>
    <dbReference type="NCBI Taxonomy" id="185007"/>
    <lineage>
        <taxon>Bacteria</taxon>
        <taxon>Bacillati</taxon>
        <taxon>Bacillota</taxon>
        <taxon>Clostridia</taxon>
        <taxon>Lachnospirales</taxon>
        <taxon>Lachnospiraceae</taxon>
        <taxon>Pseudobutyrivibrio</taxon>
    </lineage>
</organism>
<evidence type="ECO:0000313" key="9">
    <source>
        <dbReference type="Proteomes" id="UP000199428"/>
    </source>
</evidence>
<dbReference type="SUPFAM" id="SSF53448">
    <property type="entry name" value="Nucleotide-diphospho-sugar transferases"/>
    <property type="match status" value="1"/>
</dbReference>
<dbReference type="EMBL" id="FMWK01000006">
    <property type="protein sequence ID" value="SCZ78666.1"/>
    <property type="molecule type" value="Genomic_DNA"/>
</dbReference>
<dbReference type="PANTHER" id="PTHR10859">
    <property type="entry name" value="GLYCOSYL TRANSFERASE"/>
    <property type="match status" value="1"/>
</dbReference>
<proteinExistence type="predicted"/>
<evidence type="ECO:0000259" key="7">
    <source>
        <dbReference type="Pfam" id="PF04138"/>
    </source>
</evidence>
<evidence type="ECO:0000256" key="3">
    <source>
        <dbReference type="ARBA" id="ARBA00022989"/>
    </source>
</evidence>
<dbReference type="InterPro" id="IPR007267">
    <property type="entry name" value="GtrA_DPMS_TM"/>
</dbReference>
<evidence type="ECO:0000256" key="1">
    <source>
        <dbReference type="ARBA" id="ARBA00004141"/>
    </source>
</evidence>
<dbReference type="CDD" id="cd04179">
    <property type="entry name" value="DPM_DPG-synthase_like"/>
    <property type="match status" value="1"/>
</dbReference>
<evidence type="ECO:0000259" key="6">
    <source>
        <dbReference type="Pfam" id="PF00535"/>
    </source>
</evidence>
<dbReference type="Pfam" id="PF00535">
    <property type="entry name" value="Glycos_transf_2"/>
    <property type="match status" value="1"/>
</dbReference>
<feature type="transmembrane region" description="Helical" evidence="5">
    <location>
        <begin position="310"/>
        <end position="331"/>
    </location>
</feature>
<accession>A0A1G5RXD4</accession>
<dbReference type="Proteomes" id="UP000199428">
    <property type="component" value="Unassembled WGS sequence"/>
</dbReference>
<evidence type="ECO:0000256" key="4">
    <source>
        <dbReference type="ARBA" id="ARBA00023136"/>
    </source>
</evidence>
<feature type="domain" description="Glycosyltransferase 2-like" evidence="6">
    <location>
        <begin position="7"/>
        <end position="141"/>
    </location>
</feature>
<keyword evidence="2 5" id="KW-0812">Transmembrane</keyword>
<dbReference type="GO" id="GO:0016020">
    <property type="term" value="C:membrane"/>
    <property type="evidence" value="ECO:0007669"/>
    <property type="project" value="UniProtKB-SubCell"/>
</dbReference>
<dbReference type="GO" id="GO:0000271">
    <property type="term" value="P:polysaccharide biosynthetic process"/>
    <property type="evidence" value="ECO:0007669"/>
    <property type="project" value="InterPro"/>
</dbReference>
<comment type="subcellular location">
    <subcellularLocation>
        <location evidence="1">Membrane</location>
        <topology evidence="1">Multi-pass membrane protein</topology>
    </subcellularLocation>
</comment>
<dbReference type="GO" id="GO:0006487">
    <property type="term" value="P:protein N-linked glycosylation"/>
    <property type="evidence" value="ECO:0007669"/>
    <property type="project" value="TreeGrafter"/>
</dbReference>
<sequence>MKKKQLIVIPAYQPLESLVPLTEEILTLFENVLVVDDGGKEKYAPIFNKLKEMGAIVVTHAVNQGKGRALKSAINYGLMNPELVKAGLITVDADGQHRPEDIVKVADCMEQHPDDVVLGCRKFDTGNVPWRSRMGNGISRKVYKWACGINVSDTQTGLRGLPFSFLEIAAKCEGEKYEYETNMFLDMKSNNVGCQEVTIQTVYENNNESSHFNPVKDSIRIYSIIIKYSFSSLFSALIDYIVFIIAHSCGAKIMVATYIARACSCLVNFSLNKKMVFQGEGNTAVQLAKYLVLVVISGTISGWAVTNLSALLPMVAPVIIKVPVEVILYLFNYTVQRTIIFKSKEQ</sequence>
<protein>
    <submittedName>
        <fullName evidence="8">Glycosyltransferase involved in cell wall bisynthesis</fullName>
    </submittedName>
</protein>
<evidence type="ECO:0000256" key="5">
    <source>
        <dbReference type="SAM" id="Phobius"/>
    </source>
</evidence>
<evidence type="ECO:0000313" key="8">
    <source>
        <dbReference type="EMBL" id="SCZ78666.1"/>
    </source>
</evidence>
<feature type="transmembrane region" description="Helical" evidence="5">
    <location>
        <begin position="283"/>
        <end position="304"/>
    </location>
</feature>
<dbReference type="InterPro" id="IPR001173">
    <property type="entry name" value="Glyco_trans_2-like"/>
</dbReference>
<gene>
    <name evidence="8" type="ORF">SAMN02910350_01386</name>
</gene>
<evidence type="ECO:0000256" key="2">
    <source>
        <dbReference type="ARBA" id="ARBA00022692"/>
    </source>
</evidence>
<keyword evidence="4 5" id="KW-0472">Membrane</keyword>
<dbReference type="AlphaFoldDB" id="A0A1G5RXD4"/>
<keyword evidence="8" id="KW-0808">Transferase</keyword>
<reference evidence="8 9" key="1">
    <citation type="submission" date="2016-10" db="EMBL/GenBank/DDBJ databases">
        <authorList>
            <person name="de Groot N.N."/>
        </authorList>
    </citation>
    <scope>NUCLEOTIDE SEQUENCE [LARGE SCALE GENOMIC DNA]</scope>
    <source>
        <strain evidence="8 9">DSM 10317</strain>
    </source>
</reference>
<keyword evidence="3 5" id="KW-1133">Transmembrane helix</keyword>
<feature type="domain" description="GtrA/DPMS transmembrane" evidence="7">
    <location>
        <begin position="227"/>
        <end position="341"/>
    </location>
</feature>
<dbReference type="Gene3D" id="3.90.550.10">
    <property type="entry name" value="Spore Coat Polysaccharide Biosynthesis Protein SpsA, Chain A"/>
    <property type="match status" value="1"/>
</dbReference>
<dbReference type="Pfam" id="PF04138">
    <property type="entry name" value="GtrA_DPMS_TM"/>
    <property type="match status" value="1"/>
</dbReference>
<dbReference type="InterPro" id="IPR029044">
    <property type="entry name" value="Nucleotide-diphossugar_trans"/>
</dbReference>